<dbReference type="EMBL" id="JAENIK010000009">
    <property type="protein sequence ID" value="MBK1815488.1"/>
    <property type="molecule type" value="Genomic_DNA"/>
</dbReference>
<gene>
    <name evidence="3" type="ORF">JIN84_06370</name>
    <name evidence="4" type="ORF">JIN84_07675</name>
    <name evidence="5" type="ORF">JIN84_15805</name>
    <name evidence="6" type="ORF">JIN84_22880</name>
</gene>
<evidence type="ECO:0000313" key="4">
    <source>
        <dbReference type="EMBL" id="MBK1815488.1"/>
    </source>
</evidence>
<dbReference type="EMBL" id="JAENIK010000008">
    <property type="protein sequence ID" value="MBK1815229.1"/>
    <property type="molecule type" value="Genomic_DNA"/>
</dbReference>
<accession>A0A934VBB2</accession>
<feature type="chain" id="PRO_5038277273" evidence="2">
    <location>
        <begin position="21"/>
        <end position="219"/>
    </location>
</feature>
<evidence type="ECO:0000313" key="3">
    <source>
        <dbReference type="EMBL" id="MBK1815229.1"/>
    </source>
</evidence>
<feature type="coiled-coil region" evidence="1">
    <location>
        <begin position="55"/>
        <end position="82"/>
    </location>
</feature>
<evidence type="ECO:0000313" key="7">
    <source>
        <dbReference type="Proteomes" id="UP000600139"/>
    </source>
</evidence>
<proteinExistence type="predicted"/>
<evidence type="ECO:0000313" key="6">
    <source>
        <dbReference type="EMBL" id="MBK1818482.1"/>
    </source>
</evidence>
<dbReference type="EMBL" id="JAENIK010000013">
    <property type="protein sequence ID" value="MBK1818482.1"/>
    <property type="molecule type" value="Genomic_DNA"/>
</dbReference>
<comment type="caution">
    <text evidence="3">The sequence shown here is derived from an EMBL/GenBank/DDBJ whole genome shotgun (WGS) entry which is preliminary data.</text>
</comment>
<dbReference type="Proteomes" id="UP000600139">
    <property type="component" value="Unassembled WGS sequence"/>
</dbReference>
<dbReference type="AlphaFoldDB" id="A0A934VBB2"/>
<evidence type="ECO:0000313" key="5">
    <source>
        <dbReference type="EMBL" id="MBK1817089.1"/>
    </source>
</evidence>
<dbReference type="RefSeq" id="WP_200350198.1">
    <property type="nucleotide sequence ID" value="NZ_BAABHZ010000015.1"/>
</dbReference>
<keyword evidence="7" id="KW-1185">Reference proteome</keyword>
<protein>
    <submittedName>
        <fullName evidence="3">Uncharacterized protein</fullName>
    </submittedName>
</protein>
<feature type="signal peptide" evidence="2">
    <location>
        <begin position="1"/>
        <end position="20"/>
    </location>
</feature>
<dbReference type="EMBL" id="JAENIK010000011">
    <property type="protein sequence ID" value="MBK1817089.1"/>
    <property type="molecule type" value="Genomic_DNA"/>
</dbReference>
<name>A0A934VBB2_9BACT</name>
<keyword evidence="1" id="KW-0175">Coiled coil</keyword>
<evidence type="ECO:0000256" key="2">
    <source>
        <dbReference type="SAM" id="SignalP"/>
    </source>
</evidence>
<evidence type="ECO:0000256" key="1">
    <source>
        <dbReference type="SAM" id="Coils"/>
    </source>
</evidence>
<reference evidence="3" key="1">
    <citation type="submission" date="2021-01" db="EMBL/GenBank/DDBJ databases">
        <title>Modified the classification status of verrucomicrobia.</title>
        <authorList>
            <person name="Feng X."/>
        </authorList>
    </citation>
    <scope>NUCLEOTIDE SEQUENCE</scope>
    <source>
        <strain evidence="3">JCM 18052</strain>
    </source>
</reference>
<keyword evidence="2" id="KW-0732">Signal</keyword>
<organism evidence="3 7">
    <name type="scientific">Luteolibacter yonseiensis</name>
    <dbReference type="NCBI Taxonomy" id="1144680"/>
    <lineage>
        <taxon>Bacteria</taxon>
        <taxon>Pseudomonadati</taxon>
        <taxon>Verrucomicrobiota</taxon>
        <taxon>Verrucomicrobiia</taxon>
        <taxon>Verrucomicrobiales</taxon>
        <taxon>Verrucomicrobiaceae</taxon>
        <taxon>Luteolibacter</taxon>
    </lineage>
</organism>
<sequence>MKLLKAILLLGAALPSLLHAAEEPDPGLKLREQLRAVTLQLRTAQTEGANAQAAAAAADQKSKDLAAKIETLEKRGAALEKKALADKTASEQSTAALEKKVADRDASLAQHKEALLKWKDGYEKAAATATAKEQERARLAGELTAAKNTLADRERKNIALFNTATEILDKFENYSLGKALAAREPFIGTTRVKVENLVQGYKDRILDNRIAAPAAGKAP</sequence>